<sequence length="72" mass="8113">KIIDDLANIDVNLEDEDKVFHLLCAFPKSLDNLKDVLLYGKEGTVTLDEVQPALRTNELTKLRDLKVDDSGE</sequence>
<feature type="non-terminal residue" evidence="1">
    <location>
        <position position="72"/>
    </location>
</feature>
<evidence type="ECO:0000313" key="1">
    <source>
        <dbReference type="EMBL" id="MCI84470.1"/>
    </source>
</evidence>
<accession>A0A392VD82</accession>
<organism evidence="1 2">
    <name type="scientific">Trifolium medium</name>
    <dbReference type="NCBI Taxonomy" id="97028"/>
    <lineage>
        <taxon>Eukaryota</taxon>
        <taxon>Viridiplantae</taxon>
        <taxon>Streptophyta</taxon>
        <taxon>Embryophyta</taxon>
        <taxon>Tracheophyta</taxon>
        <taxon>Spermatophyta</taxon>
        <taxon>Magnoliopsida</taxon>
        <taxon>eudicotyledons</taxon>
        <taxon>Gunneridae</taxon>
        <taxon>Pentapetalae</taxon>
        <taxon>rosids</taxon>
        <taxon>fabids</taxon>
        <taxon>Fabales</taxon>
        <taxon>Fabaceae</taxon>
        <taxon>Papilionoideae</taxon>
        <taxon>50 kb inversion clade</taxon>
        <taxon>NPAAA clade</taxon>
        <taxon>Hologalegina</taxon>
        <taxon>IRL clade</taxon>
        <taxon>Trifolieae</taxon>
        <taxon>Trifolium</taxon>
    </lineage>
</organism>
<proteinExistence type="predicted"/>
<keyword evidence="2" id="KW-1185">Reference proteome</keyword>
<dbReference type="AlphaFoldDB" id="A0A392VD82"/>
<reference evidence="1 2" key="1">
    <citation type="journal article" date="2018" name="Front. Plant Sci.">
        <title>Red Clover (Trifolium pratense) and Zigzag Clover (T. medium) - A Picture of Genomic Similarities and Differences.</title>
        <authorList>
            <person name="Dluhosova J."/>
            <person name="Istvanek J."/>
            <person name="Nedelnik J."/>
            <person name="Repkova J."/>
        </authorList>
    </citation>
    <scope>NUCLEOTIDE SEQUENCE [LARGE SCALE GENOMIC DNA]</scope>
    <source>
        <strain evidence="2">cv. 10/8</strain>
        <tissue evidence="1">Leaf</tissue>
    </source>
</reference>
<dbReference type="EMBL" id="LXQA011091655">
    <property type="protein sequence ID" value="MCI84470.1"/>
    <property type="molecule type" value="Genomic_DNA"/>
</dbReference>
<comment type="caution">
    <text evidence="1">The sequence shown here is derived from an EMBL/GenBank/DDBJ whole genome shotgun (WGS) entry which is preliminary data.</text>
</comment>
<name>A0A392VD82_9FABA</name>
<evidence type="ECO:0000313" key="2">
    <source>
        <dbReference type="Proteomes" id="UP000265520"/>
    </source>
</evidence>
<dbReference type="Proteomes" id="UP000265520">
    <property type="component" value="Unassembled WGS sequence"/>
</dbReference>
<feature type="non-terminal residue" evidence="1">
    <location>
        <position position="1"/>
    </location>
</feature>
<protein>
    <submittedName>
        <fullName evidence="1">Cytochrome P450</fullName>
    </submittedName>
</protein>